<dbReference type="RefSeq" id="WP_155148729.1">
    <property type="nucleotide sequence ID" value="NZ_JACOPQ010000009.1"/>
</dbReference>
<evidence type="ECO:0000313" key="5">
    <source>
        <dbReference type="Proteomes" id="UP000607645"/>
    </source>
</evidence>
<keyword evidence="2" id="KW-0813">Transport</keyword>
<dbReference type="InterPro" id="IPR036906">
    <property type="entry name" value="ATPase_V1_fsu_sf"/>
</dbReference>
<dbReference type="AlphaFoldDB" id="A0A8J6M8C3"/>
<name>A0A8J6M8C3_9FIRM</name>
<organism evidence="4 5">
    <name type="scientific">Lawsonibacter faecis</name>
    <dbReference type="NCBI Taxonomy" id="2763052"/>
    <lineage>
        <taxon>Bacteria</taxon>
        <taxon>Bacillati</taxon>
        <taxon>Bacillota</taxon>
        <taxon>Clostridia</taxon>
        <taxon>Eubacteriales</taxon>
        <taxon>Oscillospiraceae</taxon>
        <taxon>Lawsonibacter</taxon>
    </lineage>
</organism>
<dbReference type="Gene3D" id="3.40.50.10580">
    <property type="entry name" value="ATPase, V1 complex, subunit F"/>
    <property type="match status" value="1"/>
</dbReference>
<proteinExistence type="inferred from homology"/>
<dbReference type="InterPro" id="IPR008218">
    <property type="entry name" value="ATPase_V1-cplx_f_g_su"/>
</dbReference>
<protein>
    <submittedName>
        <fullName evidence="4">V-type ATP synthase subunit F</fullName>
    </submittedName>
</protein>
<reference evidence="4" key="1">
    <citation type="submission" date="2020-08" db="EMBL/GenBank/DDBJ databases">
        <title>Genome public.</title>
        <authorList>
            <person name="Liu C."/>
            <person name="Sun Q."/>
        </authorList>
    </citation>
    <scope>NUCLEOTIDE SEQUENCE</scope>
    <source>
        <strain evidence="4">NSJ-52</strain>
    </source>
</reference>
<accession>A0A8J6M8C3</accession>
<dbReference type="EMBL" id="JACOPQ010000009">
    <property type="protein sequence ID" value="MBC5737717.1"/>
    <property type="molecule type" value="Genomic_DNA"/>
</dbReference>
<dbReference type="SUPFAM" id="SSF159468">
    <property type="entry name" value="AtpF-like"/>
    <property type="match status" value="1"/>
</dbReference>
<gene>
    <name evidence="4" type="ORF">H8S62_11945</name>
</gene>
<evidence type="ECO:0000256" key="1">
    <source>
        <dbReference type="ARBA" id="ARBA00010148"/>
    </source>
</evidence>
<evidence type="ECO:0000313" key="4">
    <source>
        <dbReference type="EMBL" id="MBC5737717.1"/>
    </source>
</evidence>
<comment type="similarity">
    <text evidence="1">Belongs to the V-ATPase F subunit family.</text>
</comment>
<dbReference type="GO" id="GO:0046961">
    <property type="term" value="F:proton-transporting ATPase activity, rotational mechanism"/>
    <property type="evidence" value="ECO:0007669"/>
    <property type="project" value="InterPro"/>
</dbReference>
<keyword evidence="3" id="KW-0406">Ion transport</keyword>
<evidence type="ECO:0000256" key="3">
    <source>
        <dbReference type="ARBA" id="ARBA00023065"/>
    </source>
</evidence>
<sequence>MKYFVITDSTDTQVGLRLAGIEGVVVREEPEVREAIRKAVADREIAVLLVTENLAIMCADLLEPIKMTGHTPLVVEIPDRHSKGRAPDSITRYIREAIGVKI</sequence>
<comment type="caution">
    <text evidence="4">The sequence shown here is derived from an EMBL/GenBank/DDBJ whole genome shotgun (WGS) entry which is preliminary data.</text>
</comment>
<dbReference type="Proteomes" id="UP000607645">
    <property type="component" value="Unassembled WGS sequence"/>
</dbReference>
<keyword evidence="5" id="KW-1185">Reference proteome</keyword>
<evidence type="ECO:0000256" key="2">
    <source>
        <dbReference type="ARBA" id="ARBA00022448"/>
    </source>
</evidence>
<dbReference type="Pfam" id="PF01990">
    <property type="entry name" value="ATP-synt_F"/>
    <property type="match status" value="1"/>
</dbReference>